<feature type="region of interest" description="SAW" evidence="3">
    <location>
        <begin position="456"/>
        <end position="530"/>
    </location>
</feature>
<evidence type="ECO:0008006" key="7">
    <source>
        <dbReference type="Google" id="ProtNLM"/>
    </source>
</evidence>
<evidence type="ECO:0000256" key="4">
    <source>
        <dbReference type="SAM" id="MobiDB-lite"/>
    </source>
</evidence>
<keyword evidence="6" id="KW-1185">Reference proteome</keyword>
<feature type="region of interest" description="Leucine repeat I (LRI)" evidence="3">
    <location>
        <begin position="158"/>
        <end position="218"/>
    </location>
</feature>
<reference evidence="5" key="1">
    <citation type="submission" date="2019-10" db="EMBL/GenBank/DDBJ databases">
        <authorList>
            <person name="Zhang R."/>
            <person name="Pan Y."/>
            <person name="Wang J."/>
            <person name="Ma R."/>
            <person name="Yu S."/>
        </authorList>
    </citation>
    <scope>NUCLEOTIDE SEQUENCE</scope>
    <source>
        <strain evidence="5">LA-IB0</strain>
        <tissue evidence="5">Leaf</tissue>
    </source>
</reference>
<sequence>MRASQQPVQKLEPYSLPQFHQPFNHQQLSYNDGSDQTGYYIHLSQDRYCTLESSSLTVNYNMYDSPSNVSFSPNESSLSHQESQPYPLDPENNYGSPISGSCVTEDVNDFKHKLKELETVMLGPDLDFLETYDDTLLSGVASAEIESWRQMMEAIPRGDLKDILIACAMSVSNNDLLMAQWLMSELRQLVSVSGEPIQRLGAYMLEGLVAKLSASGSSIYKSLKFREPASFELLSYMHLLHEVCPYFKFGYMSANGAIAEAMKDEDRVHIIDFQIGQGSQWVPLIQAFAARPGGPPRIRLTGMDDFTSAYARGGGLSIVGQRLSKLAETFKVPFEFHGVDLSGSEVRPANLVVRPREALAVNFAFMLHRMPDESVSTENHRDRLLRMVKGLNPKVVTLVEQELNTNTAAFYPRFIEALDYYTAMFESIDVALSREHKERINVEQNCLARDVVNIIACEGRERVERHELVGKWKSRFNMAGFSPYPLSSLVNATIKQLLGNYCNKYRVEERDGALYLGWLNRDLVVACAWK</sequence>
<comment type="caution">
    <text evidence="3">Lacks conserved residue(s) required for the propagation of feature annotation.</text>
</comment>
<evidence type="ECO:0000256" key="3">
    <source>
        <dbReference type="PROSITE-ProRule" id="PRU01191"/>
    </source>
</evidence>
<dbReference type="PROSITE" id="PS50985">
    <property type="entry name" value="GRAS"/>
    <property type="match status" value="1"/>
</dbReference>
<comment type="caution">
    <text evidence="5">The sequence shown here is derived from an EMBL/GenBank/DDBJ whole genome shotgun (WGS) entry which is preliminary data.</text>
</comment>
<evidence type="ECO:0000256" key="1">
    <source>
        <dbReference type="ARBA" id="ARBA00023015"/>
    </source>
</evidence>
<proteinExistence type="inferred from homology"/>
<protein>
    <recommendedName>
        <fullName evidence="7">Scarecrow-like transcription factor PAT1</fullName>
    </recommendedName>
</protein>
<evidence type="ECO:0000256" key="2">
    <source>
        <dbReference type="ARBA" id="ARBA00023163"/>
    </source>
</evidence>
<comment type="similarity">
    <text evidence="3">Belongs to the GRAS family.</text>
</comment>
<feature type="region of interest" description="VHIID" evidence="3">
    <location>
        <begin position="237"/>
        <end position="302"/>
    </location>
</feature>
<evidence type="ECO:0000313" key="6">
    <source>
        <dbReference type="Proteomes" id="UP000826271"/>
    </source>
</evidence>
<dbReference type="InterPro" id="IPR005202">
    <property type="entry name" value="TF_GRAS"/>
</dbReference>
<keyword evidence="1" id="KW-0805">Transcription regulation</keyword>
<gene>
    <name evidence="5" type="ORF">BUALT_Bualt03G0229500</name>
</gene>
<dbReference type="Pfam" id="PF03514">
    <property type="entry name" value="GRAS"/>
    <property type="match status" value="1"/>
</dbReference>
<dbReference type="Proteomes" id="UP000826271">
    <property type="component" value="Unassembled WGS sequence"/>
</dbReference>
<dbReference type="AlphaFoldDB" id="A0AAV6Y7C3"/>
<feature type="short sequence motif" description="VHIID" evidence="3">
    <location>
        <begin position="268"/>
        <end position="272"/>
    </location>
</feature>
<feature type="compositionally biased region" description="Polar residues" evidence="4">
    <location>
        <begin position="69"/>
        <end position="84"/>
    </location>
</feature>
<feature type="region of interest" description="Leucine repeat II (LRII)" evidence="3">
    <location>
        <begin position="318"/>
        <end position="350"/>
    </location>
</feature>
<dbReference type="PANTHER" id="PTHR31636">
    <property type="entry name" value="OSJNBA0084A10.13 PROTEIN-RELATED"/>
    <property type="match status" value="1"/>
</dbReference>
<feature type="region of interest" description="Disordered" evidence="4">
    <location>
        <begin position="69"/>
        <end position="94"/>
    </location>
</feature>
<organism evidence="5 6">
    <name type="scientific">Buddleja alternifolia</name>
    <dbReference type="NCBI Taxonomy" id="168488"/>
    <lineage>
        <taxon>Eukaryota</taxon>
        <taxon>Viridiplantae</taxon>
        <taxon>Streptophyta</taxon>
        <taxon>Embryophyta</taxon>
        <taxon>Tracheophyta</taxon>
        <taxon>Spermatophyta</taxon>
        <taxon>Magnoliopsida</taxon>
        <taxon>eudicotyledons</taxon>
        <taxon>Gunneridae</taxon>
        <taxon>Pentapetalae</taxon>
        <taxon>asterids</taxon>
        <taxon>lamiids</taxon>
        <taxon>Lamiales</taxon>
        <taxon>Scrophulariaceae</taxon>
        <taxon>Buddlejeae</taxon>
        <taxon>Buddleja</taxon>
    </lineage>
</organism>
<evidence type="ECO:0000313" key="5">
    <source>
        <dbReference type="EMBL" id="KAG8387210.1"/>
    </source>
</evidence>
<accession>A0AAV6Y7C3</accession>
<dbReference type="EMBL" id="WHWC01000003">
    <property type="protein sequence ID" value="KAG8387210.1"/>
    <property type="molecule type" value="Genomic_DNA"/>
</dbReference>
<name>A0AAV6Y7C3_9LAMI</name>
<keyword evidence="2" id="KW-0804">Transcription</keyword>